<dbReference type="Pfam" id="PF20043">
    <property type="entry name" value="DUF6445"/>
    <property type="match status" value="1"/>
</dbReference>
<accession>A0AA40Y677</accession>
<evidence type="ECO:0000313" key="2">
    <source>
        <dbReference type="Proteomes" id="UP000634179"/>
    </source>
</evidence>
<comment type="caution">
    <text evidence="1">The sequence shown here is derived from an EMBL/GenBank/DDBJ whole genome shotgun (WGS) entry which is preliminary data.</text>
</comment>
<protein>
    <recommendedName>
        <fullName evidence="3">Prolyl 4-hydroxylase alpha subunit Fe(2+) 2OG dioxygenase domain-containing protein</fullName>
    </recommendedName>
</protein>
<organism evidence="1 2">
    <name type="scientific">Stenotrophomonas maltophilia</name>
    <name type="common">Pseudomonas maltophilia</name>
    <name type="synonym">Xanthomonas maltophilia</name>
    <dbReference type="NCBI Taxonomy" id="40324"/>
    <lineage>
        <taxon>Bacteria</taxon>
        <taxon>Pseudomonadati</taxon>
        <taxon>Pseudomonadota</taxon>
        <taxon>Gammaproteobacteria</taxon>
        <taxon>Lysobacterales</taxon>
        <taxon>Lysobacteraceae</taxon>
        <taxon>Stenotrophomonas</taxon>
        <taxon>Stenotrophomonas maltophilia group</taxon>
    </lineage>
</organism>
<evidence type="ECO:0000313" key="1">
    <source>
        <dbReference type="EMBL" id="MBH1790564.1"/>
    </source>
</evidence>
<dbReference type="EMBL" id="JADUOV010000007">
    <property type="protein sequence ID" value="MBH1790564.1"/>
    <property type="molecule type" value="Genomic_DNA"/>
</dbReference>
<sequence length="183" mass="19884">MPPIIVDNAISDAPGVRAEGLRAQYVDWPGHDGEVYKRVSLTPVPGLQEAIEAQLGPVDMLGMGYRLNFDGELPNAAIHSDMGWGTHAAVLYLSEGEGGTAFWQHKATGATRIDPGDVALFAAIEGDWDAADRWEQTGLAEMKLGRMVIYESAMFHSRWPFAAFGTDYESGRLVAVAFFTPRG</sequence>
<gene>
    <name evidence="1" type="ORF">I5V89_11835</name>
</gene>
<reference evidence="1" key="1">
    <citation type="submission" date="2020-11" db="EMBL/GenBank/DDBJ databases">
        <title>Enhanced detection system for hospital associated transmission using whole genome sequencing surveillance.</title>
        <authorList>
            <person name="Harrison L.H."/>
            <person name="Van Tyne D."/>
            <person name="Marsh J.W."/>
            <person name="Griffith M.P."/>
            <person name="Snyder D.J."/>
            <person name="Cooper V.S."/>
            <person name="Mustapha M."/>
        </authorList>
    </citation>
    <scope>NUCLEOTIDE SEQUENCE</scope>
    <source>
        <strain evidence="1">STEN00053</strain>
    </source>
</reference>
<evidence type="ECO:0008006" key="3">
    <source>
        <dbReference type="Google" id="ProtNLM"/>
    </source>
</evidence>
<dbReference type="InterPro" id="IPR045617">
    <property type="entry name" value="DUF6445"/>
</dbReference>
<name>A0AA40Y677_STEMA</name>
<dbReference type="AlphaFoldDB" id="A0AA40Y677"/>
<dbReference type="Proteomes" id="UP000634179">
    <property type="component" value="Unassembled WGS sequence"/>
</dbReference>
<proteinExistence type="predicted"/>